<organism evidence="1 2">
    <name type="scientific">Bradyrhizobium erythrophlei</name>
    <dbReference type="NCBI Taxonomy" id="1437360"/>
    <lineage>
        <taxon>Bacteria</taxon>
        <taxon>Pseudomonadati</taxon>
        <taxon>Pseudomonadota</taxon>
        <taxon>Alphaproteobacteria</taxon>
        <taxon>Hyphomicrobiales</taxon>
        <taxon>Nitrobacteraceae</taxon>
        <taxon>Bradyrhizobium</taxon>
    </lineage>
</organism>
<dbReference type="AlphaFoldDB" id="A0A1M5QLR7"/>
<dbReference type="Proteomes" id="UP000189796">
    <property type="component" value="Chromosome I"/>
</dbReference>
<accession>A0A1M5QLR7</accession>
<protein>
    <submittedName>
        <fullName evidence="1">Uncharacterized protein</fullName>
    </submittedName>
</protein>
<dbReference type="EMBL" id="LT670817">
    <property type="protein sequence ID" value="SHH15075.1"/>
    <property type="molecule type" value="Genomic_DNA"/>
</dbReference>
<proteinExistence type="predicted"/>
<evidence type="ECO:0000313" key="1">
    <source>
        <dbReference type="EMBL" id="SHH15075.1"/>
    </source>
</evidence>
<name>A0A1M5QLR7_9BRAD</name>
<evidence type="ECO:0000313" key="2">
    <source>
        <dbReference type="Proteomes" id="UP000189796"/>
    </source>
</evidence>
<gene>
    <name evidence="1" type="ORF">SAMN05443248_3874</name>
</gene>
<reference evidence="1 2" key="1">
    <citation type="submission" date="2016-11" db="EMBL/GenBank/DDBJ databases">
        <authorList>
            <person name="Jaros S."/>
            <person name="Januszkiewicz K."/>
            <person name="Wedrychowicz H."/>
        </authorList>
    </citation>
    <scope>NUCLEOTIDE SEQUENCE [LARGE SCALE GENOMIC DNA]</scope>
    <source>
        <strain evidence="1 2">GAS138</strain>
    </source>
</reference>
<sequence>MRFDALVGSPLPAQLTAMGYIVEKIGESQRILPHAVVQRFEVSSSGALVAATEGSTRPVSVTVTNAGIATVERFDLRIP</sequence>